<dbReference type="RefSeq" id="WP_370876145.1">
    <property type="nucleotide sequence ID" value="NZ_JAUSTW010000001.1"/>
</dbReference>
<dbReference type="Pfam" id="PF04294">
    <property type="entry name" value="VanW"/>
    <property type="match status" value="1"/>
</dbReference>
<organism evidence="1 2">
    <name type="scientific">Neobacillus ginsengisoli</name>
    <dbReference type="NCBI Taxonomy" id="904295"/>
    <lineage>
        <taxon>Bacteria</taxon>
        <taxon>Bacillati</taxon>
        <taxon>Bacillota</taxon>
        <taxon>Bacilli</taxon>
        <taxon>Bacillales</taxon>
        <taxon>Bacillaceae</taxon>
        <taxon>Neobacillus</taxon>
    </lineage>
</organism>
<dbReference type="PANTHER" id="PTHR35788">
    <property type="entry name" value="EXPORTED PROTEIN-RELATED"/>
    <property type="match status" value="1"/>
</dbReference>
<reference evidence="1 2" key="1">
    <citation type="submission" date="2023-07" db="EMBL/GenBank/DDBJ databases">
        <title>Genomic Encyclopedia of Type Strains, Phase IV (KMG-IV): sequencing the most valuable type-strain genomes for metagenomic binning, comparative biology and taxonomic classification.</title>
        <authorList>
            <person name="Goeker M."/>
        </authorList>
    </citation>
    <scope>NUCLEOTIDE SEQUENCE [LARGE SCALE GENOMIC DNA]</scope>
    <source>
        <strain evidence="1 2">DSM 27594</strain>
    </source>
</reference>
<evidence type="ECO:0000313" key="1">
    <source>
        <dbReference type="EMBL" id="MDQ0197854.1"/>
    </source>
</evidence>
<dbReference type="InterPro" id="IPR007391">
    <property type="entry name" value="Vancomycin_resist_VanW"/>
</dbReference>
<evidence type="ECO:0000313" key="2">
    <source>
        <dbReference type="Proteomes" id="UP001224122"/>
    </source>
</evidence>
<comment type="caution">
    <text evidence="1">The sequence shown here is derived from an EMBL/GenBank/DDBJ whole genome shotgun (WGS) entry which is preliminary data.</text>
</comment>
<accession>A0ABT9XQM2</accession>
<dbReference type="InterPro" id="IPR052913">
    <property type="entry name" value="Glycopeptide_resist_protein"/>
</dbReference>
<keyword evidence="2" id="KW-1185">Reference proteome</keyword>
<dbReference type="Proteomes" id="UP001224122">
    <property type="component" value="Unassembled WGS sequence"/>
</dbReference>
<dbReference type="PANTHER" id="PTHR35788:SF1">
    <property type="entry name" value="EXPORTED PROTEIN"/>
    <property type="match status" value="1"/>
</dbReference>
<gene>
    <name evidence="1" type="ORF">J2S10_000959</name>
</gene>
<dbReference type="EMBL" id="JAUSTW010000001">
    <property type="protein sequence ID" value="MDQ0197854.1"/>
    <property type="molecule type" value="Genomic_DNA"/>
</dbReference>
<name>A0ABT9XQM2_9BACI</name>
<protein>
    <submittedName>
        <fullName evidence="1">Vancomycin resistance protein YoaR</fullName>
    </submittedName>
</protein>
<sequence length="296" mass="33504">MNIIFSGIVGLMLLFQQVNLAPNSLFLTRDGKTVSIIDRTAFTFPYPGLPILNTKKYNQFLDNLDKQISVEPENAKLDQYGNILPERVGSRIYRQAFTEQFYSYYFGQRTVKMEVPMLSVYPSVDSELLGNIRTKRIGRYITSFNSQNKKRTTNIQLAAKAINNYVVFPGDTFSFNRVVGKRTAAKGYLRAKVIVRGEYAEDIGGGICQVSSTLFNAVDNAGLKIVERFSHSREVPYIPPGRDATVSWYGPDFVFKNKYNQPVLIQAKTLGNLLIIKVFSSDVVDYIPRKIPTPTY</sequence>
<proteinExistence type="predicted"/>